<organism evidence="1 2">
    <name type="scientific">Nocardia jiangsuensis</name>
    <dbReference type="NCBI Taxonomy" id="1691563"/>
    <lineage>
        <taxon>Bacteria</taxon>
        <taxon>Bacillati</taxon>
        <taxon>Actinomycetota</taxon>
        <taxon>Actinomycetes</taxon>
        <taxon>Mycobacteriales</taxon>
        <taxon>Nocardiaceae</taxon>
        <taxon>Nocardia</taxon>
    </lineage>
</organism>
<reference evidence="2" key="1">
    <citation type="journal article" date="2019" name="Int. J. Syst. Evol. Microbiol.">
        <title>The Global Catalogue of Microorganisms (GCM) 10K type strain sequencing project: providing services to taxonomists for standard genome sequencing and annotation.</title>
        <authorList>
            <consortium name="The Broad Institute Genomics Platform"/>
            <consortium name="The Broad Institute Genome Sequencing Center for Infectious Disease"/>
            <person name="Wu L."/>
            <person name="Ma J."/>
        </authorList>
    </citation>
    <scope>NUCLEOTIDE SEQUENCE [LARGE SCALE GENOMIC DNA]</scope>
    <source>
        <strain evidence="2">CGMCC 4.7330</strain>
    </source>
</reference>
<comment type="caution">
    <text evidence="1">The sequence shown here is derived from an EMBL/GenBank/DDBJ whole genome shotgun (WGS) entry which is preliminary data.</text>
</comment>
<protein>
    <submittedName>
        <fullName evidence="1">ADP-ribosylglycohydrolase family protein</fullName>
    </submittedName>
</protein>
<evidence type="ECO:0000313" key="2">
    <source>
        <dbReference type="Proteomes" id="UP001595696"/>
    </source>
</evidence>
<name>A0ABV8DNR7_9NOCA</name>
<dbReference type="Gene3D" id="1.10.4080.10">
    <property type="entry name" value="ADP-ribosylation/Crystallin J1"/>
    <property type="match status" value="1"/>
</dbReference>
<dbReference type="RefSeq" id="WP_378611354.1">
    <property type="nucleotide sequence ID" value="NZ_JBHSAX010000005.1"/>
</dbReference>
<dbReference type="SUPFAM" id="SSF101478">
    <property type="entry name" value="ADP-ribosylglycohydrolase"/>
    <property type="match status" value="1"/>
</dbReference>
<proteinExistence type="predicted"/>
<dbReference type="InterPro" id="IPR036705">
    <property type="entry name" value="Ribosyl_crysJ1_sf"/>
</dbReference>
<sequence>MCRRGPNRSSTWNDRLVTEVPSSDRVRGSLLGRAAGDALGAPIEFWDLAEIATGAGRTSSCVIGPRSARGIRSGTERCGHTVFVTTARANCRTARRDRR</sequence>
<keyword evidence="2" id="KW-1185">Reference proteome</keyword>
<accession>A0ABV8DNR7</accession>
<dbReference type="Pfam" id="PF03747">
    <property type="entry name" value="ADP_ribosyl_GH"/>
    <property type="match status" value="1"/>
</dbReference>
<evidence type="ECO:0000313" key="1">
    <source>
        <dbReference type="EMBL" id="MFC3961610.1"/>
    </source>
</evidence>
<dbReference type="Proteomes" id="UP001595696">
    <property type="component" value="Unassembled WGS sequence"/>
</dbReference>
<dbReference type="InterPro" id="IPR005502">
    <property type="entry name" value="Ribosyl_crysJ1"/>
</dbReference>
<gene>
    <name evidence="1" type="ORF">ACFO0B_06380</name>
</gene>
<dbReference type="EMBL" id="JBHSAX010000005">
    <property type="protein sequence ID" value="MFC3961610.1"/>
    <property type="molecule type" value="Genomic_DNA"/>
</dbReference>